<evidence type="ECO:0000313" key="2">
    <source>
        <dbReference type="Proteomes" id="UP000198582"/>
    </source>
</evidence>
<reference evidence="1 2" key="1">
    <citation type="submission" date="2016-10" db="EMBL/GenBank/DDBJ databases">
        <authorList>
            <person name="de Groot N.N."/>
        </authorList>
    </citation>
    <scope>NUCLEOTIDE SEQUENCE [LARGE SCALE GENOMIC DNA]</scope>
    <source>
        <strain evidence="1 2">DSM 44993</strain>
    </source>
</reference>
<gene>
    <name evidence="1" type="ORF">SAMN04489732_11233</name>
</gene>
<accession>A0A1H8Y8J1</accession>
<dbReference type="OrthoDB" id="3964962at2"/>
<dbReference type="STRING" id="394193.SAMN04489732_11233"/>
<dbReference type="Proteomes" id="UP000198582">
    <property type="component" value="Unassembled WGS sequence"/>
</dbReference>
<proteinExistence type="predicted"/>
<dbReference type="RefSeq" id="WP_091620721.1">
    <property type="nucleotide sequence ID" value="NZ_FOEF01000012.1"/>
</dbReference>
<dbReference type="AlphaFoldDB" id="A0A1H8Y8J1"/>
<sequence length="722" mass="79078">MIPLTPVDPSGLPPLHTRTDFAVYLNDLHRRSGLSLAQLEAAGRRLAGNGKVLRALPAVMVSDVLSGQRPVKKDLLQSLLVVFGVPMAERTQVLIAWQRINASVGQGPADARRVDEVSLRELGVHPAIFLYGVQDELPVYVPRDFDDELRDAIARGAESGCFVLLLGGSSWGKTRSLAEAVKDVVPEWWLVQPAGTREIHDLLAARTERTVVWLDDLDRYFGANPALLKEHVVTLVRTFGLIVVGTLWPTAYFAIKDQPVTGGDGRAAVRLVDFAHLIKVPESFSVDERRRAAEAAITDSRLKTALAMPRVGVTQVLAAAPDLVLCWEQAPEPYSRAMISVAADARRLGVQSPLPADMLVLAMADYLTPKQRSVPVEAWLERALKYATRSLHGEICALDPVSGDQPGQVAGYLVADYLVQHIAGLWRTVCPPESLWMALLDHVRDADDLRRLAGTAFARMRYQYAERAFRRLHEAGDRGATGQLIALLRRQGALGEAIATADAWLADDPADERRRALHTGLIKLRAWAEQLRSRADEDTHAKELLVELLTDGGQAHALRLRVEADDVVAVEDLAEVLADRGCVDELRDLANRGNSFAEDRLDDLLGSLGREEELKERMRAGHSVAGFHLDRLLERRAGVTPHDLDDLRRRTVANDKDATAELITALFDAGDGEGLLAEVNAGTDEASERYLALLTADPAVDSAEVHRIRQFGLPAGPPGADR</sequence>
<keyword evidence="2" id="KW-1185">Reference proteome</keyword>
<evidence type="ECO:0000313" key="1">
    <source>
        <dbReference type="EMBL" id="SEP48422.1"/>
    </source>
</evidence>
<name>A0A1H8Y8J1_9PSEU</name>
<dbReference type="EMBL" id="FOEF01000012">
    <property type="protein sequence ID" value="SEP48422.1"/>
    <property type="molecule type" value="Genomic_DNA"/>
</dbReference>
<protein>
    <submittedName>
        <fullName evidence="1">Uncharacterized protein</fullName>
    </submittedName>
</protein>
<organism evidence="1 2">
    <name type="scientific">Amycolatopsis saalfeldensis</name>
    <dbReference type="NCBI Taxonomy" id="394193"/>
    <lineage>
        <taxon>Bacteria</taxon>
        <taxon>Bacillati</taxon>
        <taxon>Actinomycetota</taxon>
        <taxon>Actinomycetes</taxon>
        <taxon>Pseudonocardiales</taxon>
        <taxon>Pseudonocardiaceae</taxon>
        <taxon>Amycolatopsis</taxon>
    </lineage>
</organism>